<dbReference type="InterPro" id="IPR050250">
    <property type="entry name" value="Macrolide_Exporter_MacB"/>
</dbReference>
<evidence type="ECO:0000313" key="9">
    <source>
        <dbReference type="EMBL" id="NSL87875.1"/>
    </source>
</evidence>
<evidence type="ECO:0000256" key="5">
    <source>
        <dbReference type="ARBA" id="ARBA00023136"/>
    </source>
</evidence>
<feature type="domain" description="MacB-like periplasmic core" evidence="8">
    <location>
        <begin position="430"/>
        <end position="633"/>
    </location>
</feature>
<keyword evidence="10" id="KW-1185">Reference proteome</keyword>
<dbReference type="EMBL" id="RIAR02000001">
    <property type="protein sequence ID" value="NSL87875.1"/>
    <property type="molecule type" value="Genomic_DNA"/>
</dbReference>
<feature type="transmembrane region" description="Helical" evidence="6">
    <location>
        <begin position="326"/>
        <end position="353"/>
    </location>
</feature>
<proteinExistence type="predicted"/>
<organism evidence="9 10">
    <name type="scientific">Chitinophaga solisilvae</name>
    <dbReference type="NCBI Taxonomy" id="1233460"/>
    <lineage>
        <taxon>Bacteria</taxon>
        <taxon>Pseudomonadati</taxon>
        <taxon>Bacteroidota</taxon>
        <taxon>Chitinophagia</taxon>
        <taxon>Chitinophagales</taxon>
        <taxon>Chitinophagaceae</taxon>
        <taxon>Chitinophaga</taxon>
    </lineage>
</organism>
<dbReference type="InterPro" id="IPR025857">
    <property type="entry name" value="MacB_PCD"/>
</dbReference>
<sequence>MIRNYLKVAWRNITNNKILGFINIFGLASGMAFALLICLWIQYERSFDTFHANRHRIARVVRHTLFNGEKSSMHISPLPLYEELKHNYADIERNTRISWTVNSTIIAGNSRYNKSGYHVDPAFLQIFSFPLIKGDIRTALNNPDNIIISASLAEALFGKADPIGKTVQLYEGFTFQVSGVLKDIPVNSSLEFDFLAPYAWLLQHNSFVKASQTEWGNNFLMNVVQLKEGVTMEAFSQKIYNLPEEKNKELQNQHMTLHPLEKWHLQQDFKNWQNTGGKITYVRLFAIIGLFVLLVACINFMNLATARSEKRAREVGIRKAAGSRRIQLVVQFLSESMLTAFLAFFMALGIIFLSLPLIRDIGFENIHFRLSNVFLLAAMFAVCIITGLIAGSYPALYLSSFIPVRVLKGKFASSRGAGNFRRVLVVSQFVISIALIVSTIFVYQQIRYGQQRSVGYNPDNLLTVRAAPNLLKNYDALKHELLGTGYVEAVSKASQPMTEVYNSWSDFSWEGKDPKADLALDAIMADYDFEKTVGLKFLQGRPFSAEFPTDSGAVILNQAALRLIGYKDPIGRKMKGYGGKELTIIGIVEDIVLKDPYKPVYPLAILFAGSFNNIFLRLKKDADITKALAAVQPVFSRNNLSAPFEYAFTDQEFDKKFALEKQVGKLAGIFAGLAIFISCLGLFGLATYMAERRTREIGIRKVLGAPVVHLWLLLSKEFIWLVLTACLIASPLTFFFIRHWLENYDYRITVSIWVFVATGLLALLIALLTVSTQAIKSALANPVKSLKAD</sequence>
<dbReference type="PANTHER" id="PTHR30572:SF18">
    <property type="entry name" value="ABC-TYPE MACROLIDE FAMILY EXPORT SYSTEM PERMEASE COMPONENT 2"/>
    <property type="match status" value="1"/>
</dbReference>
<evidence type="ECO:0000256" key="3">
    <source>
        <dbReference type="ARBA" id="ARBA00022692"/>
    </source>
</evidence>
<evidence type="ECO:0000259" key="7">
    <source>
        <dbReference type="Pfam" id="PF02687"/>
    </source>
</evidence>
<feature type="transmembrane region" description="Helical" evidence="6">
    <location>
        <begin position="284"/>
        <end position="305"/>
    </location>
</feature>
<feature type="domain" description="ABC3 transporter permease C-terminal" evidence="7">
    <location>
        <begin position="669"/>
        <end position="777"/>
    </location>
</feature>
<evidence type="ECO:0000256" key="1">
    <source>
        <dbReference type="ARBA" id="ARBA00004651"/>
    </source>
</evidence>
<dbReference type="OrthoDB" id="610657at2"/>
<feature type="transmembrane region" description="Helical" evidence="6">
    <location>
        <begin position="750"/>
        <end position="770"/>
    </location>
</feature>
<comment type="caution">
    <text evidence="9">The sequence shown here is derived from an EMBL/GenBank/DDBJ whole genome shotgun (WGS) entry which is preliminary data.</text>
</comment>
<feature type="transmembrane region" description="Helical" evidence="6">
    <location>
        <begin position="373"/>
        <end position="402"/>
    </location>
</feature>
<dbReference type="Proteomes" id="UP000281028">
    <property type="component" value="Unassembled WGS sequence"/>
</dbReference>
<evidence type="ECO:0000259" key="8">
    <source>
        <dbReference type="Pfam" id="PF12704"/>
    </source>
</evidence>
<name>A0A9Q5GLV9_9BACT</name>
<reference evidence="9" key="1">
    <citation type="submission" date="2020-05" db="EMBL/GenBank/DDBJ databases">
        <title>Chitinophaga laudate sp. nov., isolated from a tropical peat swamp.</title>
        <authorList>
            <person name="Goh C.B.S."/>
            <person name="Lee M.S."/>
            <person name="Parimannan S."/>
            <person name="Pasbakhsh P."/>
            <person name="Yule C.M."/>
            <person name="Rajandas H."/>
            <person name="Loke S."/>
            <person name="Croft L."/>
            <person name="Tan J.B.L."/>
        </authorList>
    </citation>
    <scope>NUCLEOTIDE SEQUENCE</scope>
    <source>
        <strain evidence="9">Mgbs1</strain>
    </source>
</reference>
<evidence type="ECO:0000313" key="10">
    <source>
        <dbReference type="Proteomes" id="UP000281028"/>
    </source>
</evidence>
<feature type="transmembrane region" description="Helical" evidence="6">
    <location>
        <begin position="21"/>
        <end position="43"/>
    </location>
</feature>
<keyword evidence="5 6" id="KW-0472">Membrane</keyword>
<keyword evidence="3 6" id="KW-0812">Transmembrane</keyword>
<feature type="transmembrane region" description="Helical" evidence="6">
    <location>
        <begin position="718"/>
        <end position="738"/>
    </location>
</feature>
<evidence type="ECO:0000256" key="2">
    <source>
        <dbReference type="ARBA" id="ARBA00022475"/>
    </source>
</evidence>
<accession>A0A9Q5GLV9</accession>
<feature type="transmembrane region" description="Helical" evidence="6">
    <location>
        <begin position="423"/>
        <end position="443"/>
    </location>
</feature>
<dbReference type="GO" id="GO:0005886">
    <property type="term" value="C:plasma membrane"/>
    <property type="evidence" value="ECO:0007669"/>
    <property type="project" value="UniProtKB-SubCell"/>
</dbReference>
<evidence type="ECO:0000256" key="6">
    <source>
        <dbReference type="SAM" id="Phobius"/>
    </source>
</evidence>
<comment type="subcellular location">
    <subcellularLocation>
        <location evidence="1">Cell membrane</location>
        <topology evidence="1">Multi-pass membrane protein</topology>
    </subcellularLocation>
</comment>
<dbReference type="InterPro" id="IPR003838">
    <property type="entry name" value="ABC3_permease_C"/>
</dbReference>
<feature type="domain" description="ABC3 transporter permease C-terminal" evidence="7">
    <location>
        <begin position="287"/>
        <end position="399"/>
    </location>
</feature>
<dbReference type="AlphaFoldDB" id="A0A9Q5GLV9"/>
<dbReference type="Pfam" id="PF02687">
    <property type="entry name" value="FtsX"/>
    <property type="match status" value="2"/>
</dbReference>
<evidence type="ECO:0000256" key="4">
    <source>
        <dbReference type="ARBA" id="ARBA00022989"/>
    </source>
</evidence>
<protein>
    <submittedName>
        <fullName evidence="9">FtsX-like permease family protein</fullName>
    </submittedName>
</protein>
<dbReference type="GO" id="GO:0022857">
    <property type="term" value="F:transmembrane transporter activity"/>
    <property type="evidence" value="ECO:0007669"/>
    <property type="project" value="TreeGrafter"/>
</dbReference>
<feature type="domain" description="MacB-like periplasmic core" evidence="8">
    <location>
        <begin position="21"/>
        <end position="239"/>
    </location>
</feature>
<gene>
    <name evidence="9" type="ORF">ECE50_013595</name>
</gene>
<dbReference type="Pfam" id="PF12704">
    <property type="entry name" value="MacB_PCD"/>
    <property type="match status" value="2"/>
</dbReference>
<feature type="transmembrane region" description="Helical" evidence="6">
    <location>
        <begin position="666"/>
        <end position="690"/>
    </location>
</feature>
<dbReference type="PANTHER" id="PTHR30572">
    <property type="entry name" value="MEMBRANE COMPONENT OF TRANSPORTER-RELATED"/>
    <property type="match status" value="1"/>
</dbReference>
<keyword evidence="2" id="KW-1003">Cell membrane</keyword>
<keyword evidence="4 6" id="KW-1133">Transmembrane helix</keyword>